<gene>
    <name evidence="1" type="ORF">Epro_0911</name>
</gene>
<dbReference type="KEGG" id="epo:Epro_0911"/>
<dbReference type="EMBL" id="CP009498">
    <property type="protein sequence ID" value="AKL98290.1"/>
    <property type="molecule type" value="Genomic_DNA"/>
</dbReference>
<dbReference type="Proteomes" id="UP000035337">
    <property type="component" value="Chromosome"/>
</dbReference>
<dbReference type="STRING" id="1408281.Epro_0911"/>
<protein>
    <recommendedName>
        <fullName evidence="3">Tetratricopeptide repeat protein</fullName>
    </recommendedName>
</protein>
<reference evidence="1 2" key="1">
    <citation type="submission" date="2014-09" db="EMBL/GenBank/DDBJ databases">
        <title>Complete genome sequence of Endomicrobium proavitum.</title>
        <authorList>
            <person name="Zheng H."/>
        </authorList>
    </citation>
    <scope>NUCLEOTIDE SEQUENCE [LARGE SCALE GENOMIC DNA]</scope>
    <source>
        <strain evidence="1 2">Rsa215</strain>
    </source>
</reference>
<accession>A0A0G3WK65</accession>
<evidence type="ECO:0008006" key="3">
    <source>
        <dbReference type="Google" id="ProtNLM"/>
    </source>
</evidence>
<evidence type="ECO:0000313" key="1">
    <source>
        <dbReference type="EMBL" id="AKL98290.1"/>
    </source>
</evidence>
<name>A0A0G3WK65_9BACT</name>
<sequence>MKRPATIIIGFIAGLAISGVLGDLIIAASSSAGRISSAWSISKAEKFYAGGNFSESLNEYEKALGKVKPDNKKLIAKIKNNQALNVFAIADKAKDKSQIKKSLELFNESLKIYEEIKDTQGAAEVNVNIGEAKKALKELK</sequence>
<keyword evidence="2" id="KW-1185">Reference proteome</keyword>
<dbReference type="InterPro" id="IPR011990">
    <property type="entry name" value="TPR-like_helical_dom_sf"/>
</dbReference>
<dbReference type="Gene3D" id="1.25.40.10">
    <property type="entry name" value="Tetratricopeptide repeat domain"/>
    <property type="match status" value="1"/>
</dbReference>
<dbReference type="RefSeq" id="WP_052570844.1">
    <property type="nucleotide sequence ID" value="NZ_CP009498.1"/>
</dbReference>
<evidence type="ECO:0000313" key="2">
    <source>
        <dbReference type="Proteomes" id="UP000035337"/>
    </source>
</evidence>
<organism evidence="1 2">
    <name type="scientific">Endomicrobium proavitum</name>
    <dbReference type="NCBI Taxonomy" id="1408281"/>
    <lineage>
        <taxon>Bacteria</taxon>
        <taxon>Pseudomonadati</taxon>
        <taxon>Elusimicrobiota</taxon>
        <taxon>Endomicrobiia</taxon>
        <taxon>Endomicrobiales</taxon>
        <taxon>Endomicrobiaceae</taxon>
        <taxon>Endomicrobium</taxon>
    </lineage>
</organism>
<dbReference type="SUPFAM" id="SSF48452">
    <property type="entry name" value="TPR-like"/>
    <property type="match status" value="1"/>
</dbReference>
<dbReference type="AlphaFoldDB" id="A0A0G3WK65"/>
<proteinExistence type="predicted"/>